<dbReference type="RefSeq" id="WP_011199858.1">
    <property type="nucleotide sequence ID" value="NC_006300.1"/>
</dbReference>
<sequence>MKTKLFIRIVSLVTKNDIRPSVLKCGHFSAFFKNRKKTTALLSDD</sequence>
<dbReference type="Proteomes" id="UP000000607">
    <property type="component" value="Chromosome"/>
</dbReference>
<reference evidence="1 2" key="1">
    <citation type="journal article" date="2004" name="Nat. Biotechnol.">
        <title>The genome sequence of the capnophilic rumen bacterium Mannheimia succiniciproducens.</title>
        <authorList>
            <person name="Hong S.H."/>
            <person name="Kim J.S."/>
            <person name="Lee S.Y."/>
            <person name="In Y.H."/>
            <person name="Choi S.S."/>
            <person name="Rih J.-K."/>
            <person name="Kim C.H."/>
            <person name="Jeong H."/>
            <person name="Hur C.G."/>
            <person name="Kim J.J."/>
        </authorList>
    </citation>
    <scope>NUCLEOTIDE SEQUENCE [LARGE SCALE GENOMIC DNA]</scope>
    <source>
        <strain evidence="2">KCTC 0769BP / MBEL55E</strain>
    </source>
</reference>
<gene>
    <name evidence="1" type="ordered locus">MS0679</name>
</gene>
<keyword evidence="2" id="KW-1185">Reference proteome</keyword>
<organism evidence="1 2">
    <name type="scientific">Mannheimia succiniciproducens (strain KCTC 0769BP / MBEL55E)</name>
    <dbReference type="NCBI Taxonomy" id="221988"/>
    <lineage>
        <taxon>Bacteria</taxon>
        <taxon>Pseudomonadati</taxon>
        <taxon>Pseudomonadota</taxon>
        <taxon>Gammaproteobacteria</taxon>
        <taxon>Pasteurellales</taxon>
        <taxon>Pasteurellaceae</taxon>
        <taxon>Basfia</taxon>
    </lineage>
</organism>
<protein>
    <submittedName>
        <fullName evidence="1">Uncharacterized protein</fullName>
    </submittedName>
</protein>
<accession>Q65US4</accession>
<dbReference type="EMBL" id="AE016827">
    <property type="protein sequence ID" value="AAU37286.1"/>
    <property type="molecule type" value="Genomic_DNA"/>
</dbReference>
<dbReference type="KEGG" id="msu:MS0679"/>
<dbReference type="HOGENOM" id="CLU_3201746_0_0_6"/>
<proteinExistence type="predicted"/>
<name>Q65US4_MANSM</name>
<evidence type="ECO:0000313" key="2">
    <source>
        <dbReference type="Proteomes" id="UP000000607"/>
    </source>
</evidence>
<dbReference type="AlphaFoldDB" id="Q65US4"/>
<evidence type="ECO:0000313" key="1">
    <source>
        <dbReference type="EMBL" id="AAU37286.1"/>
    </source>
</evidence>